<dbReference type="SUPFAM" id="SSF53335">
    <property type="entry name" value="S-adenosyl-L-methionine-dependent methyltransferases"/>
    <property type="match status" value="1"/>
</dbReference>
<gene>
    <name evidence="1" type="ORF">Cba03nite_53180</name>
</gene>
<reference evidence="1 2" key="1">
    <citation type="submission" date="2021-01" db="EMBL/GenBank/DDBJ databases">
        <title>Whole genome shotgun sequence of Catellatospora bangladeshensis NBRC 107357.</title>
        <authorList>
            <person name="Komaki H."/>
            <person name="Tamura T."/>
        </authorList>
    </citation>
    <scope>NUCLEOTIDE SEQUENCE [LARGE SCALE GENOMIC DNA]</scope>
    <source>
        <strain evidence="1 2">NBRC 107357</strain>
    </source>
</reference>
<dbReference type="Pfam" id="PF13489">
    <property type="entry name" value="Methyltransf_23"/>
    <property type="match status" value="1"/>
</dbReference>
<organism evidence="1 2">
    <name type="scientific">Catellatospora bangladeshensis</name>
    <dbReference type="NCBI Taxonomy" id="310355"/>
    <lineage>
        <taxon>Bacteria</taxon>
        <taxon>Bacillati</taxon>
        <taxon>Actinomycetota</taxon>
        <taxon>Actinomycetes</taxon>
        <taxon>Micromonosporales</taxon>
        <taxon>Micromonosporaceae</taxon>
        <taxon>Catellatospora</taxon>
    </lineage>
</organism>
<name>A0A8J3JK15_9ACTN</name>
<sequence>MEDAMWNPDTYLRFADERGRPFADLLARVRADKPREVVDLGCGPGNLTATLAARWPGAAVRGIDSSAEMIERAVADQGADGPVDYAVGDVRDWRPGPETDVVVTNAVLQWVPGQEELVSVWAGELPAGGWLGLQVPGNHDAPAHQALRDLCLSPRWADRLGVVGEQVRGVPEPAEYARLLRDAGCAADVWETTYLHQLPVTGGPHPVLTWLSGTALRPVRALLSEGDWAAFCAELEPQLAAAYPAHGDVVDFPFRRVFAVGHRTPANH</sequence>
<evidence type="ECO:0000313" key="1">
    <source>
        <dbReference type="EMBL" id="GIF83969.1"/>
    </source>
</evidence>
<dbReference type="GO" id="GO:0030798">
    <property type="term" value="F:trans-aconitate 2-methyltransferase activity"/>
    <property type="evidence" value="ECO:0007669"/>
    <property type="project" value="InterPro"/>
</dbReference>
<evidence type="ECO:0000313" key="2">
    <source>
        <dbReference type="Proteomes" id="UP000601223"/>
    </source>
</evidence>
<dbReference type="Proteomes" id="UP000601223">
    <property type="component" value="Unassembled WGS sequence"/>
</dbReference>
<dbReference type="EMBL" id="BONF01000032">
    <property type="protein sequence ID" value="GIF83969.1"/>
    <property type="molecule type" value="Genomic_DNA"/>
</dbReference>
<accession>A0A8J3JK15</accession>
<dbReference type="Gene3D" id="3.40.50.150">
    <property type="entry name" value="Vaccinia Virus protein VP39"/>
    <property type="match status" value="1"/>
</dbReference>
<dbReference type="InterPro" id="IPR029063">
    <property type="entry name" value="SAM-dependent_MTases_sf"/>
</dbReference>
<keyword evidence="2" id="KW-1185">Reference proteome</keyword>
<dbReference type="Gene3D" id="1.10.150.290">
    <property type="entry name" value="S-adenosyl-L-methionine-dependent methyltransferases"/>
    <property type="match status" value="1"/>
</dbReference>
<protein>
    <submittedName>
        <fullName evidence="1">Trans-aconitate 2-methyltransferase</fullName>
    </submittedName>
</protein>
<dbReference type="PANTHER" id="PTHR43861:SF1">
    <property type="entry name" value="TRANS-ACONITATE 2-METHYLTRANSFERASE"/>
    <property type="match status" value="1"/>
</dbReference>
<proteinExistence type="predicted"/>
<dbReference type="NCBIfam" id="NF010703">
    <property type="entry name" value="PRK14103.1"/>
    <property type="match status" value="1"/>
</dbReference>
<dbReference type="InterPro" id="IPR023149">
    <property type="entry name" value="Trans_acon_MeTrfase_C"/>
</dbReference>
<comment type="caution">
    <text evidence="1">The sequence shown here is derived from an EMBL/GenBank/DDBJ whole genome shotgun (WGS) entry which is preliminary data.</text>
</comment>
<dbReference type="CDD" id="cd02440">
    <property type="entry name" value="AdoMet_MTases"/>
    <property type="match status" value="1"/>
</dbReference>
<dbReference type="AlphaFoldDB" id="A0A8J3JK15"/>
<dbReference type="PANTHER" id="PTHR43861">
    <property type="entry name" value="TRANS-ACONITATE 2-METHYLTRANSFERASE-RELATED"/>
    <property type="match status" value="1"/>
</dbReference>